<keyword evidence="3" id="KW-0863">Zinc-finger</keyword>
<evidence type="ECO:0000256" key="5">
    <source>
        <dbReference type="ARBA" id="ARBA00023242"/>
    </source>
</evidence>
<dbReference type="PANTHER" id="PTHR46481">
    <property type="entry name" value="ZINC FINGER BED DOMAIN-CONTAINING PROTEIN 4"/>
    <property type="match status" value="1"/>
</dbReference>
<reference evidence="8 9" key="1">
    <citation type="submission" date="2017-11" db="EMBL/GenBank/DDBJ databases">
        <title>De novo assembly and phasing of dikaryotic genomes from two isolates of Puccinia coronata f. sp. avenae, the causal agent of oat crown rust.</title>
        <authorList>
            <person name="Miller M.E."/>
            <person name="Zhang Y."/>
            <person name="Omidvar V."/>
            <person name="Sperschneider J."/>
            <person name="Schwessinger B."/>
            <person name="Raley C."/>
            <person name="Palmer J.M."/>
            <person name="Garnica D."/>
            <person name="Upadhyaya N."/>
            <person name="Rathjen J."/>
            <person name="Taylor J.M."/>
            <person name="Park R.F."/>
            <person name="Dodds P.N."/>
            <person name="Hirsch C.D."/>
            <person name="Kianian S.F."/>
            <person name="Figueroa M."/>
        </authorList>
    </citation>
    <scope>NUCLEOTIDE SEQUENCE [LARGE SCALE GENOMIC DNA]</scope>
    <source>
        <strain evidence="8">12NC29</strain>
    </source>
</reference>
<keyword evidence="2" id="KW-0479">Metal-binding</keyword>
<organism evidence="8 9">
    <name type="scientific">Puccinia coronata f. sp. avenae</name>
    <dbReference type="NCBI Taxonomy" id="200324"/>
    <lineage>
        <taxon>Eukaryota</taxon>
        <taxon>Fungi</taxon>
        <taxon>Dikarya</taxon>
        <taxon>Basidiomycota</taxon>
        <taxon>Pucciniomycotina</taxon>
        <taxon>Pucciniomycetes</taxon>
        <taxon>Pucciniales</taxon>
        <taxon>Pucciniaceae</taxon>
        <taxon>Puccinia</taxon>
    </lineage>
</organism>
<name>A0A2N5W4Q9_9BASI</name>
<feature type="compositionally biased region" description="Acidic residues" evidence="6">
    <location>
        <begin position="75"/>
        <end position="94"/>
    </location>
</feature>
<protein>
    <recommendedName>
        <fullName evidence="7">HAT C-terminal dimerisation domain-containing protein</fullName>
    </recommendedName>
</protein>
<dbReference type="PANTHER" id="PTHR46481:SF10">
    <property type="entry name" value="ZINC FINGER BED DOMAIN-CONTAINING PROTEIN 39"/>
    <property type="match status" value="1"/>
</dbReference>
<feature type="domain" description="HAT C-terminal dimerisation" evidence="7">
    <location>
        <begin position="363"/>
        <end position="444"/>
    </location>
</feature>
<dbReference type="OrthoDB" id="2505478at2759"/>
<evidence type="ECO:0000256" key="2">
    <source>
        <dbReference type="ARBA" id="ARBA00022723"/>
    </source>
</evidence>
<evidence type="ECO:0000256" key="3">
    <source>
        <dbReference type="ARBA" id="ARBA00022771"/>
    </source>
</evidence>
<evidence type="ECO:0000256" key="1">
    <source>
        <dbReference type="ARBA" id="ARBA00004123"/>
    </source>
</evidence>
<dbReference type="EMBL" id="PGCJ01000012">
    <property type="protein sequence ID" value="PLW57248.1"/>
    <property type="molecule type" value="Genomic_DNA"/>
</dbReference>
<dbReference type="InterPro" id="IPR012337">
    <property type="entry name" value="RNaseH-like_sf"/>
</dbReference>
<keyword evidence="5" id="KW-0539">Nucleus</keyword>
<evidence type="ECO:0000313" key="9">
    <source>
        <dbReference type="Proteomes" id="UP000235388"/>
    </source>
</evidence>
<dbReference type="GO" id="GO:0008270">
    <property type="term" value="F:zinc ion binding"/>
    <property type="evidence" value="ECO:0007669"/>
    <property type="project" value="UniProtKB-KW"/>
</dbReference>
<gene>
    <name evidence="8" type="ORF">PCANC_02395</name>
</gene>
<dbReference type="SUPFAM" id="SSF53098">
    <property type="entry name" value="Ribonuclease H-like"/>
    <property type="match status" value="1"/>
</dbReference>
<evidence type="ECO:0000313" key="8">
    <source>
        <dbReference type="EMBL" id="PLW57248.1"/>
    </source>
</evidence>
<comment type="subcellular location">
    <subcellularLocation>
        <location evidence="1">Nucleus</location>
    </subcellularLocation>
</comment>
<dbReference type="Pfam" id="PF05699">
    <property type="entry name" value="Dimer_Tnp_hAT"/>
    <property type="match status" value="1"/>
</dbReference>
<dbReference type="GO" id="GO:0005634">
    <property type="term" value="C:nucleus"/>
    <property type="evidence" value="ECO:0007669"/>
    <property type="project" value="UniProtKB-SubCell"/>
</dbReference>
<evidence type="ECO:0000259" key="7">
    <source>
        <dbReference type="Pfam" id="PF05699"/>
    </source>
</evidence>
<dbReference type="InterPro" id="IPR008906">
    <property type="entry name" value="HATC_C_dom"/>
</dbReference>
<keyword evidence="4" id="KW-0862">Zinc</keyword>
<dbReference type="AlphaFoldDB" id="A0A2N5W4Q9"/>
<dbReference type="InterPro" id="IPR052035">
    <property type="entry name" value="ZnF_BED_domain_contain"/>
</dbReference>
<evidence type="ECO:0000256" key="6">
    <source>
        <dbReference type="SAM" id="MobiDB-lite"/>
    </source>
</evidence>
<feature type="region of interest" description="Disordered" evidence="6">
    <location>
        <begin position="70"/>
        <end position="110"/>
    </location>
</feature>
<accession>A0A2N5W4Q9</accession>
<keyword evidence="9" id="KW-1185">Reference proteome</keyword>
<dbReference type="GO" id="GO:0046983">
    <property type="term" value="F:protein dimerization activity"/>
    <property type="evidence" value="ECO:0007669"/>
    <property type="project" value="InterPro"/>
</dbReference>
<dbReference type="Proteomes" id="UP000235388">
    <property type="component" value="Unassembled WGS sequence"/>
</dbReference>
<proteinExistence type="predicted"/>
<evidence type="ECO:0000256" key="4">
    <source>
        <dbReference type="ARBA" id="ARBA00022833"/>
    </source>
</evidence>
<comment type="caution">
    <text evidence="8">The sequence shown here is derived from an EMBL/GenBank/DDBJ whole genome shotgun (WGS) entry which is preliminary data.</text>
</comment>
<sequence>MAKELSCLIQEHNSTFWDHAANHNCFFCHVLALILGAGLASLKLSTSEGPTTCKPEGFPTLKTITREGELIGDGTESEEEEEINPDDVDLEDEEGGHNEDETETSSQKKKGKYAASGIGFTLKKVEYVCRCIASSPAKQAEFKVWAQRLGYEGPGITGGYGIQWNIAYESRNRAYNARKSDHKSTPSEQNENRKGKHFAGYEFTSKEWDNIKVLNLVLKEFLLLTKRMEADVPSCSMVLYEYSRLLKTLGQLKQANTQSVLEAMFDPMIKVATKYKDLALKCEPIMMATILHPAWQLLLFANKFPSHHSSAPELLVKTFKERQSILKPLTPPATKESCHPLDPKDAGYNFFPTNPGLEYSEEELNRYHKTKFSLGIKGDVLMWRKSQSALFPVLSSLAIDYVACASSSAAVEQTFSAASDICTTGRSSLAPQTIKQCISSHLWI</sequence>